<accession>R3W8Z3</accession>
<sequence>MIDKFIYTQSIISLMLESNFVGKSFSKTIKELRQ</sequence>
<reference evidence="1 2" key="1">
    <citation type="submission" date="2013-02" db="EMBL/GenBank/DDBJ databases">
        <title>The Genome Sequence of Enterococcus phoeniculicola BAA-412.</title>
        <authorList>
            <consortium name="The Broad Institute Genome Sequencing Platform"/>
            <consortium name="The Broad Institute Genome Sequencing Center for Infectious Disease"/>
            <person name="Earl A.M."/>
            <person name="Gilmore M.S."/>
            <person name="Lebreton F."/>
            <person name="Walker B."/>
            <person name="Young S.K."/>
            <person name="Zeng Q."/>
            <person name="Gargeya S."/>
            <person name="Fitzgerald M."/>
            <person name="Haas B."/>
            <person name="Abouelleil A."/>
            <person name="Alvarado L."/>
            <person name="Arachchi H.M."/>
            <person name="Berlin A.M."/>
            <person name="Chapman S.B."/>
            <person name="Dewar J."/>
            <person name="Goldberg J."/>
            <person name="Griggs A."/>
            <person name="Gujja S."/>
            <person name="Hansen M."/>
            <person name="Howarth C."/>
            <person name="Imamovic A."/>
            <person name="Larimer J."/>
            <person name="McCowan C."/>
            <person name="Murphy C."/>
            <person name="Neiman D."/>
            <person name="Pearson M."/>
            <person name="Priest M."/>
            <person name="Roberts A."/>
            <person name="Saif S."/>
            <person name="Shea T."/>
            <person name="Sisk P."/>
            <person name="Sykes S."/>
            <person name="Wortman J."/>
            <person name="Nusbaum C."/>
            <person name="Birren B."/>
        </authorList>
    </citation>
    <scope>NUCLEOTIDE SEQUENCE [LARGE SCALE GENOMIC DNA]</scope>
    <source>
        <strain evidence="1 2">ATCC BAA-412</strain>
    </source>
</reference>
<evidence type="ECO:0000313" key="2">
    <source>
        <dbReference type="Proteomes" id="UP000013785"/>
    </source>
</evidence>
<keyword evidence="2" id="KW-1185">Reference proteome</keyword>
<evidence type="ECO:0000313" key="1">
    <source>
        <dbReference type="EMBL" id="EOL43927.1"/>
    </source>
</evidence>
<dbReference type="Proteomes" id="UP000013785">
    <property type="component" value="Unassembled WGS sequence"/>
</dbReference>
<dbReference type="EMBL" id="AJAT01000015">
    <property type="protein sequence ID" value="EOL43927.1"/>
    <property type="molecule type" value="Genomic_DNA"/>
</dbReference>
<comment type="caution">
    <text evidence="1">The sequence shown here is derived from an EMBL/GenBank/DDBJ whole genome shotgun (WGS) entry which is preliminary data.</text>
</comment>
<organism evidence="1 2">
    <name type="scientific">Enterococcus phoeniculicola ATCC BAA-412</name>
    <dbReference type="NCBI Taxonomy" id="1158610"/>
    <lineage>
        <taxon>Bacteria</taxon>
        <taxon>Bacillati</taxon>
        <taxon>Bacillota</taxon>
        <taxon>Bacilli</taxon>
        <taxon>Lactobacillales</taxon>
        <taxon>Enterococcaceae</taxon>
        <taxon>Enterococcus</taxon>
    </lineage>
</organism>
<proteinExistence type="predicted"/>
<protein>
    <submittedName>
        <fullName evidence="1">Uncharacterized protein</fullName>
    </submittedName>
</protein>
<name>R3W8Z3_9ENTE</name>
<dbReference type="HOGENOM" id="CLU_3373647_0_0_9"/>
<dbReference type="AlphaFoldDB" id="R3W8Z3"/>
<gene>
    <name evidence="1" type="ORF">UC3_01909</name>
</gene>